<keyword evidence="3" id="KW-1185">Reference proteome</keyword>
<gene>
    <name evidence="2" type="ORF">HK099_004162</name>
</gene>
<comment type="caution">
    <text evidence="2">The sequence shown here is derived from an EMBL/GenBank/DDBJ whole genome shotgun (WGS) entry which is preliminary data.</text>
</comment>
<accession>A0AAD5Y0F2</accession>
<sequence>MSLQADNKVLPFNPIFSETERILDFNKVNLTTATITVRLIKSFEFRTVKNIILKDLNLNTLTLKGLKTLIFEKIKTTSGLKPYLNVNFDTLKIYTKAHGSKTQNLVINFEEDSKLYLKSENDDCNLIDLMIENETELSFFTLSDYEKYKLNPETKW</sequence>
<evidence type="ECO:0000256" key="1">
    <source>
        <dbReference type="ARBA" id="ARBA00007176"/>
    </source>
</evidence>
<dbReference type="Pfam" id="PF10209">
    <property type="entry name" value="DUF2340"/>
    <property type="match status" value="1"/>
</dbReference>
<evidence type="ECO:0000313" key="3">
    <source>
        <dbReference type="Proteomes" id="UP001211065"/>
    </source>
</evidence>
<dbReference type="EMBL" id="JADGJW010000289">
    <property type="protein sequence ID" value="KAJ3220589.1"/>
    <property type="molecule type" value="Genomic_DNA"/>
</dbReference>
<proteinExistence type="inferred from homology"/>
<evidence type="ECO:0000313" key="2">
    <source>
        <dbReference type="EMBL" id="KAJ3220589.1"/>
    </source>
</evidence>
<dbReference type="PANTHER" id="PTHR18444:SF9">
    <property type="entry name" value="UPF0538 PROTEIN C2ORF76"/>
    <property type="match status" value="1"/>
</dbReference>
<comment type="similarity">
    <text evidence="1">Belongs to the UPF0538 family.</text>
</comment>
<reference evidence="2" key="1">
    <citation type="submission" date="2020-05" db="EMBL/GenBank/DDBJ databases">
        <title>Phylogenomic resolution of chytrid fungi.</title>
        <authorList>
            <person name="Stajich J.E."/>
            <person name="Amses K."/>
            <person name="Simmons R."/>
            <person name="Seto K."/>
            <person name="Myers J."/>
            <person name="Bonds A."/>
            <person name="Quandt C.A."/>
            <person name="Barry K."/>
            <person name="Liu P."/>
            <person name="Grigoriev I."/>
            <person name="Longcore J.E."/>
            <person name="James T.Y."/>
        </authorList>
    </citation>
    <scope>NUCLEOTIDE SEQUENCE</scope>
    <source>
        <strain evidence="2">JEL0476</strain>
    </source>
</reference>
<dbReference type="InterPro" id="IPR018794">
    <property type="entry name" value="UPF0538"/>
</dbReference>
<dbReference type="Proteomes" id="UP001211065">
    <property type="component" value="Unassembled WGS sequence"/>
</dbReference>
<dbReference type="AlphaFoldDB" id="A0AAD5Y0F2"/>
<dbReference type="PANTHER" id="PTHR18444">
    <property type="entry name" value="UPF0538 FAMILY MEMBER"/>
    <property type="match status" value="1"/>
</dbReference>
<protein>
    <submittedName>
        <fullName evidence="2">Uncharacterized protein</fullName>
    </submittedName>
</protein>
<name>A0AAD5Y0F2_9FUNG</name>
<organism evidence="2 3">
    <name type="scientific">Clydaea vesicula</name>
    <dbReference type="NCBI Taxonomy" id="447962"/>
    <lineage>
        <taxon>Eukaryota</taxon>
        <taxon>Fungi</taxon>
        <taxon>Fungi incertae sedis</taxon>
        <taxon>Chytridiomycota</taxon>
        <taxon>Chytridiomycota incertae sedis</taxon>
        <taxon>Chytridiomycetes</taxon>
        <taxon>Lobulomycetales</taxon>
        <taxon>Lobulomycetaceae</taxon>
        <taxon>Clydaea</taxon>
    </lineage>
</organism>